<dbReference type="AlphaFoldDB" id="A0A3D9KFQ4"/>
<organism evidence="2 3">
    <name type="scientific">Cohnella phaseoli</name>
    <dbReference type="NCBI Taxonomy" id="456490"/>
    <lineage>
        <taxon>Bacteria</taxon>
        <taxon>Bacillati</taxon>
        <taxon>Bacillota</taxon>
        <taxon>Bacilli</taxon>
        <taxon>Bacillales</taxon>
        <taxon>Paenibacillaceae</taxon>
        <taxon>Cohnella</taxon>
    </lineage>
</organism>
<dbReference type="PROSITE" id="PS51257">
    <property type="entry name" value="PROKAR_LIPOPROTEIN"/>
    <property type="match status" value="1"/>
</dbReference>
<dbReference type="NCBIfam" id="TIGR04223">
    <property type="entry name" value="quorum_AgrD"/>
    <property type="match status" value="1"/>
</dbReference>
<keyword evidence="1" id="KW-0732">Signal</keyword>
<keyword evidence="3" id="KW-1185">Reference proteome</keyword>
<evidence type="ECO:0000313" key="2">
    <source>
        <dbReference type="EMBL" id="RED85358.1"/>
    </source>
</evidence>
<sequence length="42" mass="4730">MKKIKLMALFTISTVLGLVAFAQASFACQYAMYDPEMPEELQ</sequence>
<evidence type="ECO:0000313" key="3">
    <source>
        <dbReference type="Proteomes" id="UP000256977"/>
    </source>
</evidence>
<dbReference type="OrthoDB" id="2680045at2"/>
<feature type="chain" id="PRO_5017698000" evidence="1">
    <location>
        <begin position="28"/>
        <end position="42"/>
    </location>
</feature>
<accession>A0A3D9KFQ4</accession>
<proteinExistence type="predicted"/>
<evidence type="ECO:0000256" key="1">
    <source>
        <dbReference type="SAM" id="SignalP"/>
    </source>
</evidence>
<dbReference type="InterPro" id="IPR009229">
    <property type="entry name" value="AgrD"/>
</dbReference>
<feature type="signal peptide" evidence="1">
    <location>
        <begin position="1"/>
        <end position="27"/>
    </location>
</feature>
<protein>
    <submittedName>
        <fullName evidence="2">Cyclic lactone autoinducer peptide</fullName>
    </submittedName>
</protein>
<comment type="caution">
    <text evidence="2">The sequence shown here is derived from an EMBL/GenBank/DDBJ whole genome shotgun (WGS) entry which is preliminary data.</text>
</comment>
<dbReference type="EMBL" id="QRDZ01000004">
    <property type="protein sequence ID" value="RED85358.1"/>
    <property type="molecule type" value="Genomic_DNA"/>
</dbReference>
<name>A0A3D9KFQ4_9BACL</name>
<reference evidence="2 3" key="1">
    <citation type="submission" date="2018-07" db="EMBL/GenBank/DDBJ databases">
        <title>Genomic Encyclopedia of Type Strains, Phase III (KMG-III): the genomes of soil and plant-associated and newly described type strains.</title>
        <authorList>
            <person name="Whitman W."/>
        </authorList>
    </citation>
    <scope>NUCLEOTIDE SEQUENCE [LARGE SCALE GENOMIC DNA]</scope>
    <source>
        <strain evidence="2 3">CECT 7287</strain>
    </source>
</reference>
<gene>
    <name evidence="2" type="ORF">DFP98_10463</name>
</gene>
<dbReference type="RefSeq" id="WP_116059785.1">
    <property type="nucleotide sequence ID" value="NZ_QRDZ01000004.1"/>
</dbReference>
<dbReference type="Proteomes" id="UP000256977">
    <property type="component" value="Unassembled WGS sequence"/>
</dbReference>